<feature type="transmembrane region" description="Helical" evidence="1">
    <location>
        <begin position="196"/>
        <end position="215"/>
    </location>
</feature>
<feature type="transmembrane region" description="Helical" evidence="1">
    <location>
        <begin position="344"/>
        <end position="365"/>
    </location>
</feature>
<keyword evidence="1" id="KW-0812">Transmembrane</keyword>
<dbReference type="Pfam" id="PF03372">
    <property type="entry name" value="Exo_endo_phos"/>
    <property type="match status" value="1"/>
</dbReference>
<dbReference type="PANTHER" id="PTHR14859:SF1">
    <property type="entry name" value="PGAP2-INTERACTING PROTEIN"/>
    <property type="match status" value="1"/>
</dbReference>
<feature type="transmembrane region" description="Helical" evidence="1">
    <location>
        <begin position="161"/>
        <end position="184"/>
    </location>
</feature>
<gene>
    <name evidence="3" type="ORF">ACFQGU_01135</name>
</gene>
<evidence type="ECO:0000259" key="2">
    <source>
        <dbReference type="Pfam" id="PF03372"/>
    </source>
</evidence>
<feature type="transmembrane region" description="Helical" evidence="1">
    <location>
        <begin position="284"/>
        <end position="306"/>
    </location>
</feature>
<keyword evidence="4" id="KW-1185">Reference proteome</keyword>
<organism evidence="3 4">
    <name type="scientific">Longivirga aurantiaca</name>
    <dbReference type="NCBI Taxonomy" id="1837743"/>
    <lineage>
        <taxon>Bacteria</taxon>
        <taxon>Bacillati</taxon>
        <taxon>Actinomycetota</taxon>
        <taxon>Actinomycetes</taxon>
        <taxon>Sporichthyales</taxon>
        <taxon>Sporichthyaceae</taxon>
        <taxon>Longivirga</taxon>
    </lineage>
</organism>
<feature type="transmembrane region" description="Helical" evidence="1">
    <location>
        <begin position="104"/>
        <end position="121"/>
    </location>
</feature>
<feature type="transmembrane region" description="Helical" evidence="1">
    <location>
        <begin position="377"/>
        <end position="399"/>
    </location>
</feature>
<name>A0ABW1SWQ1_9ACTN</name>
<dbReference type="Proteomes" id="UP001596138">
    <property type="component" value="Unassembled WGS sequence"/>
</dbReference>
<dbReference type="EMBL" id="JBHSTI010000002">
    <property type="protein sequence ID" value="MFC6236464.1"/>
    <property type="molecule type" value="Genomic_DNA"/>
</dbReference>
<keyword evidence="1" id="KW-0472">Membrane</keyword>
<dbReference type="InterPro" id="IPR051916">
    <property type="entry name" value="GPI-anchor_lipid_remodeler"/>
</dbReference>
<feature type="transmembrane region" description="Helical" evidence="1">
    <location>
        <begin position="52"/>
        <end position="73"/>
    </location>
</feature>
<feature type="transmembrane region" description="Helical" evidence="1">
    <location>
        <begin position="133"/>
        <end position="155"/>
    </location>
</feature>
<dbReference type="Gene3D" id="3.60.10.10">
    <property type="entry name" value="Endonuclease/exonuclease/phosphatase"/>
    <property type="match status" value="1"/>
</dbReference>
<accession>A0ABW1SWQ1</accession>
<dbReference type="InterPro" id="IPR036691">
    <property type="entry name" value="Endo/exonu/phosph_ase_sf"/>
</dbReference>
<protein>
    <submittedName>
        <fullName evidence="3">Endonuclease/exonuclease/phosphatase family protein</fullName>
    </submittedName>
</protein>
<sequence length="637" mass="64805">MTGSPDGLRAEPSYLGPEWAAAGALALVVAAAGPLLRTLFPILYVIGEDWSYPGVGAVGLLLYLSPLLAVLAFRARPRTAVRLGAAMLLAAAVGLVAVAPISRYVAAAATVLALVGVTLVAQHLAAAGSGRRLLLVGAVVGLTLDTAVRGLLITWDLVWRAAGLASALSLLVPATAVLLAWWATRRDPPRTAVEPASRSAVVGIGGLIALAALFLQNPGYVSAMTGWPFWAGVAVVLLADALALVGLAAAAARAPHALVVGLLSALAAVSTVLVTVAAGAVSSVLVVVAWAALVALVSVALAADPAHPTRAPWLAGPARAAGAAAFGLAVVFLWQFYIDTALPFPRWAIALLPVLVVAGSALLAVRRDPGGAPAARRPALMGALAATAAAVVCAAFLVATTPAGSSAAASGRTVTVMTYNIRSASDVDGQIRPDVVADIVREFDPDVLLLQETGRGWPIHASTDVAAVLERELGYAAAFMGSADDTFGNVVLSRLPFDVTATGYLPDVGGQRRSYIAVMVDVGGSPLLVVNSHLEDRSVPQIEALLAVAGDTSPAVVLGDLNTWPDLEEAAAFTATGLVDVVDASGDVCRTTSAQPTRPCDRPDWILVTPDLAIDAVSIGTVPASDHLPIVATLTLP</sequence>
<feature type="transmembrane region" description="Helical" evidence="1">
    <location>
        <begin position="227"/>
        <end position="250"/>
    </location>
</feature>
<feature type="transmembrane region" description="Helical" evidence="1">
    <location>
        <begin position="21"/>
        <end position="46"/>
    </location>
</feature>
<keyword evidence="1" id="KW-1133">Transmembrane helix</keyword>
<feature type="domain" description="Endonuclease/exonuclease/phosphatase" evidence="2">
    <location>
        <begin position="417"/>
        <end position="627"/>
    </location>
</feature>
<keyword evidence="3" id="KW-0378">Hydrolase</keyword>
<proteinExistence type="predicted"/>
<keyword evidence="3" id="KW-0540">Nuclease</keyword>
<dbReference type="SUPFAM" id="SSF56219">
    <property type="entry name" value="DNase I-like"/>
    <property type="match status" value="1"/>
</dbReference>
<dbReference type="PANTHER" id="PTHR14859">
    <property type="entry name" value="CALCOFLUOR WHITE HYPERSENSITIVE PROTEIN PRECURSOR"/>
    <property type="match status" value="1"/>
</dbReference>
<reference evidence="4" key="1">
    <citation type="journal article" date="2019" name="Int. J. Syst. Evol. Microbiol.">
        <title>The Global Catalogue of Microorganisms (GCM) 10K type strain sequencing project: providing services to taxonomists for standard genome sequencing and annotation.</title>
        <authorList>
            <consortium name="The Broad Institute Genomics Platform"/>
            <consortium name="The Broad Institute Genome Sequencing Center for Infectious Disease"/>
            <person name="Wu L."/>
            <person name="Ma J."/>
        </authorList>
    </citation>
    <scope>NUCLEOTIDE SEQUENCE [LARGE SCALE GENOMIC DNA]</scope>
    <source>
        <strain evidence="4">CGMCC 4.7317</strain>
    </source>
</reference>
<evidence type="ECO:0000313" key="4">
    <source>
        <dbReference type="Proteomes" id="UP001596138"/>
    </source>
</evidence>
<evidence type="ECO:0000313" key="3">
    <source>
        <dbReference type="EMBL" id="MFC6236464.1"/>
    </source>
</evidence>
<evidence type="ECO:0000256" key="1">
    <source>
        <dbReference type="SAM" id="Phobius"/>
    </source>
</evidence>
<dbReference type="RefSeq" id="WP_386763509.1">
    <property type="nucleotide sequence ID" value="NZ_JBHSTI010000002.1"/>
</dbReference>
<feature type="transmembrane region" description="Helical" evidence="1">
    <location>
        <begin position="257"/>
        <end position="278"/>
    </location>
</feature>
<comment type="caution">
    <text evidence="3">The sequence shown here is derived from an EMBL/GenBank/DDBJ whole genome shotgun (WGS) entry which is preliminary data.</text>
</comment>
<feature type="transmembrane region" description="Helical" evidence="1">
    <location>
        <begin position="318"/>
        <end position="338"/>
    </location>
</feature>
<keyword evidence="3" id="KW-0255">Endonuclease</keyword>
<dbReference type="GO" id="GO:0004519">
    <property type="term" value="F:endonuclease activity"/>
    <property type="evidence" value="ECO:0007669"/>
    <property type="project" value="UniProtKB-KW"/>
</dbReference>
<dbReference type="InterPro" id="IPR005135">
    <property type="entry name" value="Endo/exonuclease/phosphatase"/>
</dbReference>
<feature type="transmembrane region" description="Helical" evidence="1">
    <location>
        <begin position="80"/>
        <end position="98"/>
    </location>
</feature>